<dbReference type="EMBL" id="JABFAD010330360">
    <property type="protein sequence ID" value="MBA0819570.1"/>
    <property type="molecule type" value="Genomic_DNA"/>
</dbReference>
<protein>
    <recommendedName>
        <fullName evidence="1">DUF7745 domain-containing protein</fullName>
    </recommendedName>
</protein>
<dbReference type="OrthoDB" id="994452at2759"/>
<dbReference type="AlphaFoldDB" id="A0A7J9IBV4"/>
<evidence type="ECO:0000259" key="1">
    <source>
        <dbReference type="Pfam" id="PF24924"/>
    </source>
</evidence>
<keyword evidence="3" id="KW-1185">Reference proteome</keyword>
<dbReference type="Proteomes" id="UP000593560">
    <property type="component" value="Unassembled WGS sequence"/>
</dbReference>
<dbReference type="Pfam" id="PF24924">
    <property type="entry name" value="DUF7745"/>
    <property type="match status" value="1"/>
</dbReference>
<dbReference type="InterPro" id="IPR056647">
    <property type="entry name" value="DUF7745"/>
</dbReference>
<proteinExistence type="predicted"/>
<dbReference type="PANTHER" id="PTHR48200:SF1">
    <property type="entry name" value="AMINOTRANSFERASE-LIKE PLANT MOBILE DOMAIN-CONTAINING PROTEIN"/>
    <property type="match status" value="1"/>
</dbReference>
<evidence type="ECO:0000313" key="2">
    <source>
        <dbReference type="EMBL" id="MBA0819570.1"/>
    </source>
</evidence>
<gene>
    <name evidence="2" type="ORF">Gohar_021763</name>
</gene>
<dbReference type="PANTHER" id="PTHR48200">
    <property type="entry name" value="PROTEIN, PUTATIVE-RELATED"/>
    <property type="match status" value="1"/>
</dbReference>
<organism evidence="2 3">
    <name type="scientific">Gossypium harknessii</name>
    <dbReference type="NCBI Taxonomy" id="34285"/>
    <lineage>
        <taxon>Eukaryota</taxon>
        <taxon>Viridiplantae</taxon>
        <taxon>Streptophyta</taxon>
        <taxon>Embryophyta</taxon>
        <taxon>Tracheophyta</taxon>
        <taxon>Spermatophyta</taxon>
        <taxon>Magnoliopsida</taxon>
        <taxon>eudicotyledons</taxon>
        <taxon>Gunneridae</taxon>
        <taxon>Pentapetalae</taxon>
        <taxon>rosids</taxon>
        <taxon>malvids</taxon>
        <taxon>Malvales</taxon>
        <taxon>Malvaceae</taxon>
        <taxon>Malvoideae</taxon>
        <taxon>Gossypium</taxon>
    </lineage>
</organism>
<name>A0A7J9IBV4_9ROSI</name>
<evidence type="ECO:0000313" key="3">
    <source>
        <dbReference type="Proteomes" id="UP000593560"/>
    </source>
</evidence>
<sequence length="168" mass="19591">MRIEEYAGSDTLTLEQNHIKKVLIRVRLLNRELVIENGFLDKVEDNTAVRIWSEKRQQEKGDSFEYGDLPYLLDVKVDKYLFRARAQYWNPPYSCLNFGKVDLVPTIEEYTTLLRCLKVQVNKAYSRASNVLTFLNKLINITGMSEQWVATRIKKEIINASLRKVCGI</sequence>
<reference evidence="2 3" key="1">
    <citation type="journal article" date="2019" name="Genome Biol. Evol.">
        <title>Insights into the evolution of the New World diploid cottons (Gossypium, subgenus Houzingenia) based on genome sequencing.</title>
        <authorList>
            <person name="Grover C.E."/>
            <person name="Arick M.A. 2nd"/>
            <person name="Thrash A."/>
            <person name="Conover J.L."/>
            <person name="Sanders W.S."/>
            <person name="Peterson D.G."/>
            <person name="Frelichowski J.E."/>
            <person name="Scheffler J.A."/>
            <person name="Scheffler B.E."/>
            <person name="Wendel J.F."/>
        </authorList>
    </citation>
    <scope>NUCLEOTIDE SEQUENCE [LARGE SCALE GENOMIC DNA]</scope>
    <source>
        <strain evidence="2">0</strain>
        <tissue evidence="2">Leaf</tissue>
    </source>
</reference>
<accession>A0A7J9IBV4</accession>
<comment type="caution">
    <text evidence="2">The sequence shown here is derived from an EMBL/GenBank/DDBJ whole genome shotgun (WGS) entry which is preliminary data.</text>
</comment>
<feature type="domain" description="DUF7745" evidence="1">
    <location>
        <begin position="65"/>
        <end position="156"/>
    </location>
</feature>